<reference evidence="1 2" key="1">
    <citation type="submission" date="2011-01" db="EMBL/GenBank/DDBJ databases">
        <authorList>
            <person name="Muzny D."/>
            <person name="Qin X."/>
            <person name="Deng J."/>
            <person name="Jiang H."/>
            <person name="Liu Y."/>
            <person name="Qu J."/>
            <person name="Song X.-Z."/>
            <person name="Zhang L."/>
            <person name="Thornton R."/>
            <person name="Coyle M."/>
            <person name="Francisco L."/>
            <person name="Jackson L."/>
            <person name="Javaid M."/>
            <person name="Korchina V."/>
            <person name="Kovar C."/>
            <person name="Mata R."/>
            <person name="Mathew T."/>
            <person name="Ngo R."/>
            <person name="Nguyen L."/>
            <person name="Nguyen N."/>
            <person name="Okwuonu G."/>
            <person name="Ongeri F."/>
            <person name="Pham C."/>
            <person name="Simmons D."/>
            <person name="Wilczek-Boney K."/>
            <person name="Hale W."/>
            <person name="Jakkamsetti A."/>
            <person name="Pham P."/>
            <person name="Ruth R."/>
            <person name="San Lucas F."/>
            <person name="Warren J."/>
            <person name="Zhang J."/>
            <person name="Zhao Z."/>
            <person name="Zhou C."/>
            <person name="Zhu D."/>
            <person name="Lee S."/>
            <person name="Bess C."/>
            <person name="Blankenburg K."/>
            <person name="Forbes L."/>
            <person name="Fu Q."/>
            <person name="Gubbala S."/>
            <person name="Hirani K."/>
            <person name="Jayaseelan J.C."/>
            <person name="Lara F."/>
            <person name="Munidasa M."/>
            <person name="Palculict T."/>
            <person name="Patil S."/>
            <person name="Pu L.-L."/>
            <person name="Saada N."/>
            <person name="Tang L."/>
            <person name="Weissenberger G."/>
            <person name="Zhu Y."/>
            <person name="Hemphill L."/>
            <person name="Shang Y."/>
            <person name="Youmans B."/>
            <person name="Ayvaz T."/>
            <person name="Ross M."/>
            <person name="Santibanez J."/>
            <person name="Aqrawi P."/>
            <person name="Gross S."/>
            <person name="Joshi V."/>
            <person name="Fowler G."/>
            <person name="Nazareth L."/>
            <person name="Reid J."/>
            <person name="Worley K."/>
            <person name="Petrosino J."/>
            <person name="Highlander S."/>
            <person name="Gibbs R."/>
        </authorList>
    </citation>
    <scope>NUCLEOTIDE SEQUENCE [LARGE SCALE GENOMIC DNA]</scope>
    <source>
        <strain evidence="1 2">ATCC 12755</strain>
    </source>
</reference>
<gene>
    <name evidence="1" type="ORF">HMPREF9087_1800</name>
</gene>
<evidence type="ECO:0000313" key="2">
    <source>
        <dbReference type="Proteomes" id="UP000004835"/>
    </source>
</evidence>
<evidence type="ECO:0000313" key="1">
    <source>
        <dbReference type="EMBL" id="EGC69516.1"/>
    </source>
</evidence>
<sequence>MLQLYFAGKLEESQLKEEKWMFDFFSFPWEVVELMANVFSFFK</sequence>
<organism evidence="1 2">
    <name type="scientific">Enterococcus casseliflavus ATCC 12755</name>
    <dbReference type="NCBI Taxonomy" id="888066"/>
    <lineage>
        <taxon>Bacteria</taxon>
        <taxon>Bacillati</taxon>
        <taxon>Bacillota</taxon>
        <taxon>Bacilli</taxon>
        <taxon>Lactobacillales</taxon>
        <taxon>Enterococcaceae</taxon>
        <taxon>Enterococcus</taxon>
    </lineage>
</organism>
<dbReference type="Proteomes" id="UP000004835">
    <property type="component" value="Unassembled WGS sequence"/>
</dbReference>
<dbReference type="HOGENOM" id="CLU_3233029_0_0_9"/>
<comment type="caution">
    <text evidence="1">The sequence shown here is derived from an EMBL/GenBank/DDBJ whole genome shotgun (WGS) entry which is preliminary data.</text>
</comment>
<dbReference type="AlphaFoldDB" id="F0EK58"/>
<accession>F0EK58</accession>
<dbReference type="EMBL" id="AEWT01000013">
    <property type="protein sequence ID" value="EGC69516.1"/>
    <property type="molecule type" value="Genomic_DNA"/>
</dbReference>
<name>F0EK58_ENTCA</name>
<protein>
    <submittedName>
        <fullName evidence="1">Uncharacterized protein</fullName>
    </submittedName>
</protein>
<proteinExistence type="predicted"/>